<dbReference type="eggNOG" id="ENOG502R16K">
    <property type="taxonomic scope" value="Eukaryota"/>
</dbReference>
<keyword evidence="6" id="KW-1185">Reference proteome</keyword>
<feature type="compositionally biased region" description="Low complexity" evidence="3">
    <location>
        <begin position="1002"/>
        <end position="1011"/>
    </location>
</feature>
<dbReference type="HOGENOM" id="CLU_003021_1_0_1"/>
<dbReference type="InterPro" id="IPR001452">
    <property type="entry name" value="SH3_domain"/>
</dbReference>
<feature type="compositionally biased region" description="Low complexity" evidence="3">
    <location>
        <begin position="370"/>
        <end position="389"/>
    </location>
</feature>
<gene>
    <name evidence="5" type="ORF">F503_01689</name>
</gene>
<dbReference type="InterPro" id="IPR035552">
    <property type="entry name" value="Mti1_SH3"/>
</dbReference>
<keyword evidence="1 2" id="KW-0728">SH3 domain</keyword>
<feature type="compositionally biased region" description="Low complexity" evidence="3">
    <location>
        <begin position="80"/>
        <end position="93"/>
    </location>
</feature>
<organism evidence="5 6">
    <name type="scientific">Ophiostoma piceae (strain UAMH 11346)</name>
    <name type="common">Sap stain fungus</name>
    <dbReference type="NCBI Taxonomy" id="1262450"/>
    <lineage>
        <taxon>Eukaryota</taxon>
        <taxon>Fungi</taxon>
        <taxon>Dikarya</taxon>
        <taxon>Ascomycota</taxon>
        <taxon>Pezizomycotina</taxon>
        <taxon>Sordariomycetes</taxon>
        <taxon>Sordariomycetidae</taxon>
        <taxon>Ophiostomatales</taxon>
        <taxon>Ophiostomataceae</taxon>
        <taxon>Ophiostoma</taxon>
    </lineage>
</organism>
<reference evidence="5 6" key="1">
    <citation type="journal article" date="2013" name="BMC Genomics">
        <title>The genome and transcriptome of the pine saprophyte Ophiostoma piceae, and a comparison with the bark beetle-associated pine pathogen Grosmannia clavigera.</title>
        <authorList>
            <person name="Haridas S."/>
            <person name="Wang Y."/>
            <person name="Lim L."/>
            <person name="Massoumi Alamouti S."/>
            <person name="Jackman S."/>
            <person name="Docking R."/>
            <person name="Robertson G."/>
            <person name="Birol I."/>
            <person name="Bohlmann J."/>
            <person name="Breuil C."/>
        </authorList>
    </citation>
    <scope>NUCLEOTIDE SEQUENCE [LARGE SCALE GENOMIC DNA]</scope>
    <source>
        <strain evidence="5 6">UAMH 11346</strain>
    </source>
</reference>
<feature type="compositionally biased region" description="Acidic residues" evidence="3">
    <location>
        <begin position="811"/>
        <end position="827"/>
    </location>
</feature>
<feature type="compositionally biased region" description="Acidic residues" evidence="3">
    <location>
        <begin position="627"/>
        <end position="640"/>
    </location>
</feature>
<dbReference type="SMART" id="SM00326">
    <property type="entry name" value="SH3"/>
    <property type="match status" value="1"/>
</dbReference>
<feature type="compositionally biased region" description="Basic and acidic residues" evidence="3">
    <location>
        <begin position="506"/>
        <end position="515"/>
    </location>
</feature>
<accession>S3BSA7</accession>
<feature type="compositionally biased region" description="Basic and acidic residues" evidence="3">
    <location>
        <begin position="285"/>
        <end position="305"/>
    </location>
</feature>
<dbReference type="CDD" id="cd11887">
    <property type="entry name" value="SH3_Bbc1"/>
    <property type="match status" value="1"/>
</dbReference>
<evidence type="ECO:0000256" key="2">
    <source>
        <dbReference type="PROSITE-ProRule" id="PRU00192"/>
    </source>
</evidence>
<dbReference type="Pfam" id="PF25459">
    <property type="entry name" value="AIM3_BBC1_C"/>
    <property type="match status" value="1"/>
</dbReference>
<feature type="compositionally biased region" description="Basic and acidic residues" evidence="3">
    <location>
        <begin position="538"/>
        <end position="548"/>
    </location>
</feature>
<feature type="compositionally biased region" description="Acidic residues" evidence="3">
    <location>
        <begin position="452"/>
        <end position="463"/>
    </location>
</feature>
<feature type="compositionally biased region" description="Polar residues" evidence="3">
    <location>
        <begin position="849"/>
        <end position="862"/>
    </location>
</feature>
<dbReference type="PROSITE" id="PS50002">
    <property type="entry name" value="SH3"/>
    <property type="match status" value="1"/>
</dbReference>
<dbReference type="OMA" id="TMHQKYN"/>
<feature type="domain" description="SH3" evidence="4">
    <location>
        <begin position="1"/>
        <end position="63"/>
    </location>
</feature>
<feature type="compositionally biased region" description="Pro residues" evidence="3">
    <location>
        <begin position="864"/>
        <end position="901"/>
    </location>
</feature>
<feature type="compositionally biased region" description="Basic and acidic residues" evidence="3">
    <location>
        <begin position="694"/>
        <end position="704"/>
    </location>
</feature>
<dbReference type="STRING" id="1262450.S3BSA7"/>
<name>S3BSA7_OPHP1</name>
<evidence type="ECO:0000256" key="3">
    <source>
        <dbReference type="SAM" id="MobiDB-lite"/>
    </source>
</evidence>
<dbReference type="Proteomes" id="UP000016923">
    <property type="component" value="Unassembled WGS sequence"/>
</dbReference>
<sequence length="1282" mass="136806">MYKVKAVFEYTSEHGDDLNFPLGQIITVTEEEDSEWLVGQYTDDAGQHQEGMFPRNFVEKYEPVAPPRPTRARKRDSELPAGASSIASAAAVAPPTPADEPAPSPPPPAPAAIPAPAPKSPVETPQPIEEAEEKELEPEKDESTQEQEPEATPQPQPIKVASPPASPPAPVVAAAAPAPPPPKPVESASPISPVTAPSATEAARPSPSASSKPSPPPVSEKPSSFRDRIAAFNKTAAPPITPFKPSGLAAGGGSSNFIKKPFVAPPPSRHAFIPPTRDVPTARVYRRDEDPEIKERLAENQESAEKVGLAAGPPTSGGNADDEEPKPMMSLKERMARLQREQQEQAQRHSEAAAKKEKPKRPPKKRVESYESSSAAGNAAAAEDPAGAAQLPPLERKSTSDTVGRRSIEESVSGHPARAPHPPRRKASKDTAGPDAQDGNDADMSGAGDTTEGQEDDLTERDDSDEKSRRPSRTVPIIVPAVERRSVDQSRDVVEEEDEEVEAEEEKAPHKAKDAEVEEEQEDGADEADEEAAEELDPEARRREELRARMAKMSGGMGMMGMQGMQGMFGAPPPMPPKKKKAAAAEPRASESTEDATPTQRAPPVPTMMALPGMIPRRSTEKAPEPAVEDEEDEDEEDEAAPASKEAQSPTLPSRGAPPPVPSGRPVPPPPPPPAADVKSPSEGSASDDELSEGQDRDQLDTPRGEPAQFAPPPPPPPASAPRPPPPVPVPTSPRAASSGQFGGDEVSPASPTSTHNKRASRLPPPIPGLPPAPPPAQTRAPPPPPPGALSRQSTADSRAPLSPVRPASPDESDEEEVTEYEGDYDTDIANPITHKNSLKAHARDSSLEDNVSLKSPISEKTPSFPPPIPGAARAPPPIPSQPPLAPSLPTSHPPPPPPPAADKRRSVDVPRAPPPPPPPSMPAPPSGRPPTNDDYDPFNYASQPSFLSDAYKPPDLSLSMASTGGRGVGGSQHPQAPPPPPPQASASAIGVRSARQSMDLSGRGAASGGRRSIDVTRPSMETGYVANDVDLAPNSGWWLQPNGLPPQLQGRKDIFYESEQSQAARGKKVIINRDLYILYQDYSQTVINVQFDPSNSADVELEQRHEAPPRPLREHQFEEAYTKFGSNISNAVLAKKDTVVGDGSPQGLILELLKPFPDALSPVGTRAYGALVYANMANASTTLADLIRPGDIITLRNTKFQGKHGAMHAKYSMEVGKPDHVAVVSEWDGTKKKVRAWEQGRESKKVKLESFKLDDLRSGEVRIWRVMPRKWIGWEDSSGQK</sequence>
<dbReference type="InterPro" id="IPR036028">
    <property type="entry name" value="SH3-like_dom_sf"/>
</dbReference>
<feature type="compositionally biased region" description="Pro residues" evidence="3">
    <location>
        <begin position="763"/>
        <end position="788"/>
    </location>
</feature>
<dbReference type="EMBL" id="KE148183">
    <property type="protein sequence ID" value="EPE02251.1"/>
    <property type="molecule type" value="Genomic_DNA"/>
</dbReference>
<evidence type="ECO:0000259" key="4">
    <source>
        <dbReference type="PROSITE" id="PS50002"/>
    </source>
</evidence>
<dbReference type="VEuPathDB" id="FungiDB:F503_01689"/>
<feature type="compositionally biased region" description="Acidic residues" evidence="3">
    <location>
        <begin position="516"/>
        <end position="537"/>
    </location>
</feature>
<feature type="compositionally biased region" description="Low complexity" evidence="3">
    <location>
        <begin position="185"/>
        <end position="212"/>
    </location>
</feature>
<evidence type="ECO:0000313" key="5">
    <source>
        <dbReference type="EMBL" id="EPE02251.1"/>
    </source>
</evidence>
<feature type="compositionally biased region" description="Pro residues" evidence="3">
    <location>
        <begin position="94"/>
        <end position="119"/>
    </location>
</feature>
<feature type="region of interest" description="Disordered" evidence="3">
    <location>
        <begin position="54"/>
        <end position="1016"/>
    </location>
</feature>
<dbReference type="OrthoDB" id="207120at2759"/>
<evidence type="ECO:0000313" key="6">
    <source>
        <dbReference type="Proteomes" id="UP000016923"/>
    </source>
</evidence>
<dbReference type="PANTHER" id="PTHR46026">
    <property type="entry name" value="RHO-TYPE GUANINE NUCLEOTIDE EXCHANGE FACTOR, ISOFORM F"/>
    <property type="match status" value="1"/>
</dbReference>
<dbReference type="Pfam" id="PF00018">
    <property type="entry name" value="SH3_1"/>
    <property type="match status" value="1"/>
</dbReference>
<dbReference type="Gene3D" id="2.30.30.40">
    <property type="entry name" value="SH3 Domains"/>
    <property type="match status" value="1"/>
</dbReference>
<dbReference type="PANTHER" id="PTHR46026:SF1">
    <property type="entry name" value="RHO-TYPE GUANINE NUCLEOTIDE EXCHANGE FACTOR, ISOFORM F"/>
    <property type="match status" value="1"/>
</dbReference>
<feature type="compositionally biased region" description="Pro residues" evidence="3">
    <location>
        <begin position="656"/>
        <end position="675"/>
    </location>
</feature>
<feature type="compositionally biased region" description="Basic and acidic residues" evidence="3">
    <location>
        <begin position="482"/>
        <end position="493"/>
    </location>
</feature>
<feature type="compositionally biased region" description="Acidic residues" evidence="3">
    <location>
        <begin position="494"/>
        <end position="505"/>
    </location>
</feature>
<feature type="compositionally biased region" description="Basic and acidic residues" evidence="3">
    <location>
        <begin position="394"/>
        <end position="409"/>
    </location>
</feature>
<evidence type="ECO:0000256" key="1">
    <source>
        <dbReference type="ARBA" id="ARBA00022443"/>
    </source>
</evidence>
<feature type="compositionally biased region" description="Acidic residues" evidence="3">
    <location>
        <begin position="129"/>
        <end position="149"/>
    </location>
</feature>
<proteinExistence type="predicted"/>
<protein>
    <submittedName>
        <fullName evidence="5">Sh3 domain-containing protein</fullName>
    </submittedName>
</protein>
<dbReference type="InterPro" id="IPR057402">
    <property type="entry name" value="AIM3_BBC1_C"/>
</dbReference>
<feature type="compositionally biased region" description="Pro residues" evidence="3">
    <location>
        <begin position="710"/>
        <end position="732"/>
    </location>
</feature>
<feature type="compositionally biased region" description="Pro residues" evidence="3">
    <location>
        <begin position="912"/>
        <end position="929"/>
    </location>
</feature>
<dbReference type="SUPFAM" id="SSF50044">
    <property type="entry name" value="SH3-domain"/>
    <property type="match status" value="1"/>
</dbReference>
<feature type="compositionally biased region" description="Basic and acidic residues" evidence="3">
    <location>
        <begin position="331"/>
        <end position="356"/>
    </location>
</feature>